<keyword evidence="2" id="KW-1185">Reference proteome</keyword>
<accession>A0A453G0Y3</accession>
<evidence type="ECO:0000313" key="1">
    <source>
        <dbReference type="EnsemblPlants" id="AET3Gv20850000.22"/>
    </source>
</evidence>
<reference evidence="2" key="2">
    <citation type="journal article" date="2017" name="Nat. Plants">
        <title>The Aegilops tauschii genome reveals multiple impacts of transposons.</title>
        <authorList>
            <person name="Zhao G."/>
            <person name="Zou C."/>
            <person name="Li K."/>
            <person name="Wang K."/>
            <person name="Li T."/>
            <person name="Gao L."/>
            <person name="Zhang X."/>
            <person name="Wang H."/>
            <person name="Yang Z."/>
            <person name="Liu X."/>
            <person name="Jiang W."/>
            <person name="Mao L."/>
            <person name="Kong X."/>
            <person name="Jiao Y."/>
            <person name="Jia J."/>
        </authorList>
    </citation>
    <scope>NUCLEOTIDE SEQUENCE [LARGE SCALE GENOMIC DNA]</scope>
    <source>
        <strain evidence="2">cv. AL8/78</strain>
    </source>
</reference>
<organism evidence="1 2">
    <name type="scientific">Aegilops tauschii subsp. strangulata</name>
    <name type="common">Goatgrass</name>
    <dbReference type="NCBI Taxonomy" id="200361"/>
    <lineage>
        <taxon>Eukaryota</taxon>
        <taxon>Viridiplantae</taxon>
        <taxon>Streptophyta</taxon>
        <taxon>Embryophyta</taxon>
        <taxon>Tracheophyta</taxon>
        <taxon>Spermatophyta</taxon>
        <taxon>Magnoliopsida</taxon>
        <taxon>Liliopsida</taxon>
        <taxon>Poales</taxon>
        <taxon>Poaceae</taxon>
        <taxon>BOP clade</taxon>
        <taxon>Pooideae</taxon>
        <taxon>Triticodae</taxon>
        <taxon>Triticeae</taxon>
        <taxon>Triticinae</taxon>
        <taxon>Aegilops</taxon>
    </lineage>
</organism>
<reference evidence="2" key="1">
    <citation type="journal article" date="2014" name="Science">
        <title>Ancient hybridizations among the ancestral genomes of bread wheat.</title>
        <authorList>
            <consortium name="International Wheat Genome Sequencing Consortium,"/>
            <person name="Marcussen T."/>
            <person name="Sandve S.R."/>
            <person name="Heier L."/>
            <person name="Spannagl M."/>
            <person name="Pfeifer M."/>
            <person name="Jakobsen K.S."/>
            <person name="Wulff B.B."/>
            <person name="Steuernagel B."/>
            <person name="Mayer K.F."/>
            <person name="Olsen O.A."/>
        </authorList>
    </citation>
    <scope>NUCLEOTIDE SEQUENCE [LARGE SCALE GENOMIC DNA]</scope>
    <source>
        <strain evidence="2">cv. AL8/78</strain>
    </source>
</reference>
<reference evidence="1" key="5">
    <citation type="journal article" date="2021" name="G3 (Bethesda)">
        <title>Aegilops tauschii genome assembly Aet v5.0 features greater sequence contiguity and improved annotation.</title>
        <authorList>
            <person name="Wang L."/>
            <person name="Zhu T."/>
            <person name="Rodriguez J.C."/>
            <person name="Deal K.R."/>
            <person name="Dubcovsky J."/>
            <person name="McGuire P.E."/>
            <person name="Lux T."/>
            <person name="Spannagl M."/>
            <person name="Mayer K.F.X."/>
            <person name="Baldrich P."/>
            <person name="Meyers B.C."/>
            <person name="Huo N."/>
            <person name="Gu Y.Q."/>
            <person name="Zhou H."/>
            <person name="Devos K.M."/>
            <person name="Bennetzen J.L."/>
            <person name="Unver T."/>
            <person name="Budak H."/>
            <person name="Gulick P.J."/>
            <person name="Galiba G."/>
            <person name="Kalapos B."/>
            <person name="Nelson D.R."/>
            <person name="Li P."/>
            <person name="You F.M."/>
            <person name="Luo M.C."/>
            <person name="Dvorak J."/>
        </authorList>
    </citation>
    <scope>NUCLEOTIDE SEQUENCE [LARGE SCALE GENOMIC DNA]</scope>
    <source>
        <strain evidence="1">cv. AL8/78</strain>
    </source>
</reference>
<dbReference type="Gramene" id="AET3Gv20850000.22">
    <property type="protein sequence ID" value="AET3Gv20850000.22"/>
    <property type="gene ID" value="AET3Gv20850000"/>
</dbReference>
<name>A0A453G0Y3_AEGTS</name>
<evidence type="ECO:0000313" key="2">
    <source>
        <dbReference type="Proteomes" id="UP000015105"/>
    </source>
</evidence>
<dbReference type="EnsemblPlants" id="AET3Gv20850000.22">
    <property type="protein sequence ID" value="AET3Gv20850000.22"/>
    <property type="gene ID" value="AET3Gv20850000"/>
</dbReference>
<dbReference type="AlphaFoldDB" id="A0A453G0Y3"/>
<dbReference type="Proteomes" id="UP000015105">
    <property type="component" value="Chromosome 3D"/>
</dbReference>
<proteinExistence type="predicted"/>
<reference evidence="1" key="3">
    <citation type="journal article" date="2017" name="Nature">
        <title>Genome sequence of the progenitor of the wheat D genome Aegilops tauschii.</title>
        <authorList>
            <person name="Luo M.C."/>
            <person name="Gu Y.Q."/>
            <person name="Puiu D."/>
            <person name="Wang H."/>
            <person name="Twardziok S.O."/>
            <person name="Deal K.R."/>
            <person name="Huo N."/>
            <person name="Zhu T."/>
            <person name="Wang L."/>
            <person name="Wang Y."/>
            <person name="McGuire P.E."/>
            <person name="Liu S."/>
            <person name="Long H."/>
            <person name="Ramasamy R.K."/>
            <person name="Rodriguez J.C."/>
            <person name="Van S.L."/>
            <person name="Yuan L."/>
            <person name="Wang Z."/>
            <person name="Xia Z."/>
            <person name="Xiao L."/>
            <person name="Anderson O.D."/>
            <person name="Ouyang S."/>
            <person name="Liang Y."/>
            <person name="Zimin A.V."/>
            <person name="Pertea G."/>
            <person name="Qi P."/>
            <person name="Bennetzen J.L."/>
            <person name="Dai X."/>
            <person name="Dawson M.W."/>
            <person name="Muller H.G."/>
            <person name="Kugler K."/>
            <person name="Rivarola-Duarte L."/>
            <person name="Spannagl M."/>
            <person name="Mayer K.F.X."/>
            <person name="Lu F.H."/>
            <person name="Bevan M.W."/>
            <person name="Leroy P."/>
            <person name="Li P."/>
            <person name="You F.M."/>
            <person name="Sun Q."/>
            <person name="Liu Z."/>
            <person name="Lyons E."/>
            <person name="Wicker T."/>
            <person name="Salzberg S.L."/>
            <person name="Devos K.M."/>
            <person name="Dvorak J."/>
        </authorList>
    </citation>
    <scope>NUCLEOTIDE SEQUENCE [LARGE SCALE GENOMIC DNA]</scope>
    <source>
        <strain evidence="1">cv. AL8/78</strain>
    </source>
</reference>
<reference evidence="1" key="4">
    <citation type="submission" date="2019-03" db="UniProtKB">
        <authorList>
            <consortium name="EnsemblPlants"/>
        </authorList>
    </citation>
    <scope>IDENTIFICATION</scope>
</reference>
<protein>
    <submittedName>
        <fullName evidence="1">Uncharacterized protein</fullName>
    </submittedName>
</protein>
<sequence>SPLQCHLHFKLSNYCKLIGLSFTAQEAGFFSEQENEMLSVHTCEWVQPSLNSKEKFYIKDVSS</sequence>